<dbReference type="InterPro" id="IPR012286">
    <property type="entry name" value="Tetrahaem_cytochrome"/>
</dbReference>
<dbReference type="GO" id="GO:0046872">
    <property type="term" value="F:metal ion binding"/>
    <property type="evidence" value="ECO:0007669"/>
    <property type="project" value="UniProtKB-KW"/>
</dbReference>
<keyword evidence="8" id="KW-0732">Signal</keyword>
<accession>A0A6I1ESZ4</accession>
<dbReference type="SUPFAM" id="SSF48695">
    <property type="entry name" value="Multiheme cytochromes"/>
    <property type="match status" value="1"/>
</dbReference>
<keyword evidence="4" id="KW-0349">Heme</keyword>
<evidence type="ECO:0000256" key="1">
    <source>
        <dbReference type="ARBA" id="ARBA00001926"/>
    </source>
</evidence>
<evidence type="ECO:0000256" key="2">
    <source>
        <dbReference type="ARBA" id="ARBA00004196"/>
    </source>
</evidence>
<feature type="signal peptide" evidence="8">
    <location>
        <begin position="1"/>
        <end position="26"/>
    </location>
</feature>
<dbReference type="AlphaFoldDB" id="A0A6I1ESZ4"/>
<evidence type="ECO:0000256" key="5">
    <source>
        <dbReference type="ARBA" id="ARBA00022723"/>
    </source>
</evidence>
<gene>
    <name evidence="10" type="ORF">GBM95_05505</name>
</gene>
<protein>
    <submittedName>
        <fullName evidence="10">Cytochrome c3 family protein</fullName>
    </submittedName>
</protein>
<keyword evidence="3" id="KW-0813">Transport</keyword>
<reference evidence="10 11" key="1">
    <citation type="submission" date="2019-10" db="EMBL/GenBank/DDBJ databases">
        <title>Genome diversity of Sutterella seckii.</title>
        <authorList>
            <person name="Chaplin A.V."/>
            <person name="Sokolova S.R."/>
            <person name="Mosin K.A."/>
            <person name="Ivanova E.L."/>
            <person name="Kochetkova T.O."/>
            <person name="Goltsov A.Y."/>
            <person name="Trofimov D.Y."/>
            <person name="Efimov B.A."/>
        </authorList>
    </citation>
    <scope>NUCLEOTIDE SEQUENCE [LARGE SCALE GENOMIC DNA]</scope>
    <source>
        <strain evidence="10 11">ASD393</strain>
    </source>
</reference>
<evidence type="ECO:0000256" key="4">
    <source>
        <dbReference type="ARBA" id="ARBA00022617"/>
    </source>
</evidence>
<evidence type="ECO:0000256" key="6">
    <source>
        <dbReference type="ARBA" id="ARBA00022982"/>
    </source>
</evidence>
<dbReference type="InterPro" id="IPR036280">
    <property type="entry name" value="Multihaem_cyt_sf"/>
</dbReference>
<evidence type="ECO:0000256" key="3">
    <source>
        <dbReference type="ARBA" id="ARBA00022448"/>
    </source>
</evidence>
<dbReference type="EMBL" id="WEHX01000026">
    <property type="protein sequence ID" value="KAB7660723.1"/>
    <property type="molecule type" value="Genomic_DNA"/>
</dbReference>
<organism evidence="10 11">
    <name type="scientific">Sutterella seckii</name>
    <dbReference type="NCBI Taxonomy" id="1944635"/>
    <lineage>
        <taxon>Bacteria</taxon>
        <taxon>Pseudomonadati</taxon>
        <taxon>Pseudomonadota</taxon>
        <taxon>Betaproteobacteria</taxon>
        <taxon>Burkholderiales</taxon>
        <taxon>Sutterellaceae</taxon>
        <taxon>Sutterella</taxon>
    </lineage>
</organism>
<dbReference type="Proteomes" id="UP000430564">
    <property type="component" value="Unassembled WGS sequence"/>
</dbReference>
<evidence type="ECO:0000313" key="10">
    <source>
        <dbReference type="EMBL" id="KAB7660723.1"/>
    </source>
</evidence>
<dbReference type="Gene3D" id="1.10.1130.10">
    <property type="entry name" value="Flavocytochrome C3, Chain A"/>
    <property type="match status" value="1"/>
</dbReference>
<comment type="cofactor">
    <cofactor evidence="1">
        <name>heme c</name>
        <dbReference type="ChEBI" id="CHEBI:61717"/>
    </cofactor>
</comment>
<evidence type="ECO:0000256" key="8">
    <source>
        <dbReference type="SAM" id="SignalP"/>
    </source>
</evidence>
<dbReference type="GO" id="GO:0030313">
    <property type="term" value="C:cell envelope"/>
    <property type="evidence" value="ECO:0007669"/>
    <property type="project" value="UniProtKB-SubCell"/>
</dbReference>
<proteinExistence type="predicted"/>
<evidence type="ECO:0000313" key="11">
    <source>
        <dbReference type="Proteomes" id="UP000430564"/>
    </source>
</evidence>
<evidence type="ECO:0000259" key="9">
    <source>
        <dbReference type="Pfam" id="PF14537"/>
    </source>
</evidence>
<feature type="domain" description="Tetrahaem cytochrome" evidence="9">
    <location>
        <begin position="37"/>
        <end position="107"/>
    </location>
</feature>
<comment type="subcellular location">
    <subcellularLocation>
        <location evidence="2">Cell envelope</location>
    </subcellularLocation>
</comment>
<keyword evidence="5" id="KW-0479">Metal-binding</keyword>
<comment type="caution">
    <text evidence="10">The sequence shown here is derived from an EMBL/GenBank/DDBJ whole genome shotgun (WGS) entry which is preliminary data.</text>
</comment>
<evidence type="ECO:0000256" key="7">
    <source>
        <dbReference type="ARBA" id="ARBA00023004"/>
    </source>
</evidence>
<dbReference type="Pfam" id="PF14537">
    <property type="entry name" value="Cytochrom_c3_2"/>
    <property type="match status" value="1"/>
</dbReference>
<dbReference type="OrthoDB" id="9156064at2"/>
<feature type="chain" id="PRO_5026062155" evidence="8">
    <location>
        <begin position="27"/>
        <end position="113"/>
    </location>
</feature>
<keyword evidence="6" id="KW-0249">Electron transport</keyword>
<keyword evidence="7" id="KW-0408">Iron</keyword>
<sequence>MTLRPALLGVMAAALLALGSAGSASAAMPSKINGPHAKLPCSTCHQNEMKAPPKETCFGCHGSYAKVAERTAKKNPNPHMNHRGEQQCTNCHSLHAESRFECNDCHNFNIKMK</sequence>
<name>A0A6I1ESZ4_9BURK</name>
<dbReference type="RefSeq" id="WP_152158174.1">
    <property type="nucleotide sequence ID" value="NZ_WEHX01000026.1"/>
</dbReference>